<keyword evidence="4" id="KW-1133">Transmembrane helix</keyword>
<comment type="caution">
    <text evidence="7">The sequence shown here is derived from an EMBL/GenBank/DDBJ whole genome shotgun (WGS) entry which is preliminary data.</text>
</comment>
<evidence type="ECO:0000256" key="4">
    <source>
        <dbReference type="ARBA" id="ARBA00022989"/>
    </source>
</evidence>
<evidence type="ECO:0000313" key="7">
    <source>
        <dbReference type="EMBL" id="KAA1417692.1"/>
    </source>
</evidence>
<reference evidence="7 8" key="1">
    <citation type="submission" date="2019-09" db="EMBL/GenBank/DDBJ databases">
        <title>Nocardioides panacisoli sp. nov., isolated from the soil of a ginseng field.</title>
        <authorList>
            <person name="Cho C."/>
        </authorList>
    </citation>
    <scope>NUCLEOTIDE SEQUENCE [LARGE SCALE GENOMIC DNA]</scope>
    <source>
        <strain evidence="7 8">BN130099</strain>
    </source>
</reference>
<accession>A0A5B1LAL5</accession>
<dbReference type="Proteomes" id="UP000325003">
    <property type="component" value="Unassembled WGS sequence"/>
</dbReference>
<feature type="region of interest" description="Disordered" evidence="6">
    <location>
        <begin position="80"/>
        <end position="145"/>
    </location>
</feature>
<feature type="compositionally biased region" description="Acidic residues" evidence="6">
    <location>
        <begin position="87"/>
        <end position="107"/>
    </location>
</feature>
<dbReference type="EMBL" id="VUJV01000005">
    <property type="protein sequence ID" value="KAA1417692.1"/>
    <property type="molecule type" value="Genomic_DNA"/>
</dbReference>
<evidence type="ECO:0000256" key="5">
    <source>
        <dbReference type="ARBA" id="ARBA00023136"/>
    </source>
</evidence>
<dbReference type="AlphaFoldDB" id="A0A5B1LAL5"/>
<keyword evidence="8" id="KW-1185">Reference proteome</keyword>
<dbReference type="InterPro" id="IPR022781">
    <property type="entry name" value="Flagellar_biosynth_FliO"/>
</dbReference>
<evidence type="ECO:0000313" key="8">
    <source>
        <dbReference type="Proteomes" id="UP000325003"/>
    </source>
</evidence>
<keyword evidence="2" id="KW-1003">Cell membrane</keyword>
<keyword evidence="3" id="KW-0812">Transmembrane</keyword>
<dbReference type="GO" id="GO:0044781">
    <property type="term" value="P:bacterial-type flagellum organization"/>
    <property type="evidence" value="ECO:0007669"/>
    <property type="project" value="InterPro"/>
</dbReference>
<gene>
    <name evidence="7" type="ORF">F0U44_15465</name>
</gene>
<proteinExistence type="predicted"/>
<evidence type="ECO:0000256" key="1">
    <source>
        <dbReference type="ARBA" id="ARBA00004236"/>
    </source>
</evidence>
<sequence>MVGMGLQLIASLAVVVGLLLIIAKVSARRFGARSGATVEVLARQAISRGSGVVVVRVGSRVLVLGSTEQQVSLLTEIDPAEVAAPEPVEDVSQDEELDEEHDEDDPENGTGATVTDFGELLARARQPHPRPHPQPQGALAGSIVSPQTWRQAFHAVARVRGQRTPVRRRPAS</sequence>
<keyword evidence="5" id="KW-0472">Membrane</keyword>
<name>A0A5B1LAL5_9ACTN</name>
<evidence type="ECO:0000256" key="2">
    <source>
        <dbReference type="ARBA" id="ARBA00022475"/>
    </source>
</evidence>
<organism evidence="7 8">
    <name type="scientific">Nocardioides humilatus</name>
    <dbReference type="NCBI Taxonomy" id="2607660"/>
    <lineage>
        <taxon>Bacteria</taxon>
        <taxon>Bacillati</taxon>
        <taxon>Actinomycetota</taxon>
        <taxon>Actinomycetes</taxon>
        <taxon>Propionibacteriales</taxon>
        <taxon>Nocardioidaceae</taxon>
        <taxon>Nocardioides</taxon>
    </lineage>
</organism>
<evidence type="ECO:0000256" key="3">
    <source>
        <dbReference type="ARBA" id="ARBA00022692"/>
    </source>
</evidence>
<protein>
    <recommendedName>
        <fullName evidence="9">Flagellar protein FliO/FliZ</fullName>
    </recommendedName>
</protein>
<dbReference type="GO" id="GO:0016020">
    <property type="term" value="C:membrane"/>
    <property type="evidence" value="ECO:0007669"/>
    <property type="project" value="InterPro"/>
</dbReference>
<evidence type="ECO:0008006" key="9">
    <source>
        <dbReference type="Google" id="ProtNLM"/>
    </source>
</evidence>
<dbReference type="Pfam" id="PF04347">
    <property type="entry name" value="FliO"/>
    <property type="match status" value="1"/>
</dbReference>
<reference evidence="7 8" key="2">
    <citation type="submission" date="2019-09" db="EMBL/GenBank/DDBJ databases">
        <authorList>
            <person name="Jin C."/>
        </authorList>
    </citation>
    <scope>NUCLEOTIDE SEQUENCE [LARGE SCALE GENOMIC DNA]</scope>
    <source>
        <strain evidence="7 8">BN130099</strain>
    </source>
</reference>
<evidence type="ECO:0000256" key="6">
    <source>
        <dbReference type="SAM" id="MobiDB-lite"/>
    </source>
</evidence>
<comment type="subcellular location">
    <subcellularLocation>
        <location evidence="1">Cell membrane</location>
    </subcellularLocation>
</comment>